<accession>A0ABU1UYG8</accession>
<comment type="caution">
    <text evidence="1">The sequence shown here is derived from an EMBL/GenBank/DDBJ whole genome shotgun (WGS) entry which is preliminary data.</text>
</comment>
<evidence type="ECO:0000313" key="1">
    <source>
        <dbReference type="EMBL" id="MDR7090244.1"/>
    </source>
</evidence>
<proteinExistence type="predicted"/>
<keyword evidence="2" id="KW-1185">Reference proteome</keyword>
<protein>
    <submittedName>
        <fullName evidence="1">Uncharacterized protein</fullName>
    </submittedName>
</protein>
<dbReference type="Proteomes" id="UP001253595">
    <property type="component" value="Unassembled WGS sequence"/>
</dbReference>
<gene>
    <name evidence="1" type="ORF">J2X05_002266</name>
</gene>
<dbReference type="EMBL" id="JAVDVX010000003">
    <property type="protein sequence ID" value="MDR7090244.1"/>
    <property type="molecule type" value="Genomic_DNA"/>
</dbReference>
<name>A0ABU1UYG8_9GAMM</name>
<reference evidence="1 2" key="1">
    <citation type="submission" date="2023-07" db="EMBL/GenBank/DDBJ databases">
        <title>Sorghum-associated microbial communities from plants grown in Nebraska, USA.</title>
        <authorList>
            <person name="Schachtman D."/>
        </authorList>
    </citation>
    <scope>NUCLEOTIDE SEQUENCE [LARGE SCALE GENOMIC DNA]</scope>
    <source>
        <strain evidence="1 2">BE190</strain>
    </source>
</reference>
<sequence length="203" mass="22616">MKFSSVFITIIIIGLASVNTIAQEAQRPGIESFTVGETWEWKEKLVVDVEPNRALMESFETRTVVLDAGEKKFVKKFAGGSKTSAIDQADSKVNEKAFRKWPLKVGAKWEYEESWTSDDGTTGYTRQDVEVVAFEKITVPSGTYSAFKIVHRGTFKNARGSSAMNDVYWYSPEVKANVKHINESGGQTYTSVLVKYTNSSSGQ</sequence>
<dbReference type="RefSeq" id="WP_310072414.1">
    <property type="nucleotide sequence ID" value="NZ_JAVDVX010000003.1"/>
</dbReference>
<evidence type="ECO:0000313" key="2">
    <source>
        <dbReference type="Proteomes" id="UP001253595"/>
    </source>
</evidence>
<organism evidence="1 2">
    <name type="scientific">Cellvibrio fibrivorans</name>
    <dbReference type="NCBI Taxonomy" id="126350"/>
    <lineage>
        <taxon>Bacteria</taxon>
        <taxon>Pseudomonadati</taxon>
        <taxon>Pseudomonadota</taxon>
        <taxon>Gammaproteobacteria</taxon>
        <taxon>Cellvibrionales</taxon>
        <taxon>Cellvibrionaceae</taxon>
        <taxon>Cellvibrio</taxon>
    </lineage>
</organism>
<dbReference type="Gene3D" id="2.40.360.20">
    <property type="match status" value="1"/>
</dbReference>